<dbReference type="Proteomes" id="UP000188181">
    <property type="component" value="Chromosome"/>
</dbReference>
<keyword evidence="1" id="KW-0472">Membrane</keyword>
<dbReference type="AlphaFoldDB" id="A0A1Q2MCY2"/>
<accession>A0A1Q2MCY2</accession>
<evidence type="ECO:0000313" key="4">
    <source>
        <dbReference type="Proteomes" id="UP000188181"/>
    </source>
</evidence>
<dbReference type="NCBIfam" id="TIGR02532">
    <property type="entry name" value="IV_pilin_GFxxxE"/>
    <property type="match status" value="1"/>
</dbReference>
<dbReference type="OrthoDB" id="259596at2"/>
<feature type="domain" description="DUF1559" evidence="2">
    <location>
        <begin position="36"/>
        <end position="66"/>
    </location>
</feature>
<dbReference type="SUPFAM" id="SSF54523">
    <property type="entry name" value="Pili subunits"/>
    <property type="match status" value="1"/>
</dbReference>
<protein>
    <submittedName>
        <fullName evidence="3">PilD-dependent protein PddA</fullName>
    </submittedName>
</protein>
<dbReference type="STRING" id="1851148.SMSP2_00861"/>
<evidence type="ECO:0000313" key="3">
    <source>
        <dbReference type="EMBL" id="AQQ70509.1"/>
    </source>
</evidence>
<evidence type="ECO:0000259" key="2">
    <source>
        <dbReference type="Pfam" id="PF07596"/>
    </source>
</evidence>
<name>A0A1Q2MCY2_9BACT</name>
<dbReference type="Gene3D" id="3.30.700.10">
    <property type="entry name" value="Glycoprotein, Type 4 Pilin"/>
    <property type="match status" value="1"/>
</dbReference>
<dbReference type="PANTHER" id="PTHR30093:SF2">
    <property type="entry name" value="TYPE II SECRETION SYSTEM PROTEIN H"/>
    <property type="match status" value="1"/>
</dbReference>
<dbReference type="RefSeq" id="WP_146682769.1">
    <property type="nucleotide sequence ID" value="NZ_CP019646.1"/>
</dbReference>
<dbReference type="InterPro" id="IPR045584">
    <property type="entry name" value="Pilin-like"/>
</dbReference>
<organism evidence="3 4">
    <name type="scientific">Limihaloglobus sulfuriphilus</name>
    <dbReference type="NCBI Taxonomy" id="1851148"/>
    <lineage>
        <taxon>Bacteria</taxon>
        <taxon>Pseudomonadati</taxon>
        <taxon>Planctomycetota</taxon>
        <taxon>Phycisphaerae</taxon>
        <taxon>Sedimentisphaerales</taxon>
        <taxon>Sedimentisphaeraceae</taxon>
        <taxon>Limihaloglobus</taxon>
    </lineage>
</organism>
<feature type="transmembrane region" description="Helical" evidence="1">
    <location>
        <begin position="12"/>
        <end position="32"/>
    </location>
</feature>
<keyword evidence="1" id="KW-0812">Transmembrane</keyword>
<evidence type="ECO:0000256" key="1">
    <source>
        <dbReference type="SAM" id="Phobius"/>
    </source>
</evidence>
<dbReference type="Pfam" id="PF07963">
    <property type="entry name" value="N_methyl"/>
    <property type="match status" value="1"/>
</dbReference>
<dbReference type="KEGG" id="pbas:SMSP2_00861"/>
<gene>
    <name evidence="3" type="primary">xcpT_6</name>
    <name evidence="3" type="ORF">SMSP2_00861</name>
</gene>
<dbReference type="PANTHER" id="PTHR30093">
    <property type="entry name" value="GENERAL SECRETION PATHWAY PROTEIN G"/>
    <property type="match status" value="1"/>
</dbReference>
<dbReference type="EMBL" id="CP019646">
    <property type="protein sequence ID" value="AQQ70509.1"/>
    <property type="molecule type" value="Genomic_DNA"/>
</dbReference>
<dbReference type="InterPro" id="IPR011453">
    <property type="entry name" value="DUF1559"/>
</dbReference>
<dbReference type="Pfam" id="PF07596">
    <property type="entry name" value="SBP_bac_10"/>
    <property type="match status" value="1"/>
</dbReference>
<dbReference type="PROSITE" id="PS00409">
    <property type="entry name" value="PROKAR_NTER_METHYL"/>
    <property type="match status" value="1"/>
</dbReference>
<sequence>MSIHSSRRLKGFTLIELLVVISIIALLMAIMLPSLQKARDLARRAVCSSNLKQVGLGYHMYCSENNSKMPLLFAMWQPEIADYYNAERKEYAGWYDSDILMRYIQGHKRNKSGDWDRNVAYCPQNRNQVQKIGEEILDENDWAGMRTGYSSNIHLQAARVKSPPPGRGYVWKKPTLAKIGQHAQTPLIYCYYFDWNEMKSKYPSIAGRTSVVRPGCVPGQSTNFYSFGFEEGVTGVHGNSSNFLFLDGHVDPVRQMDSWRDYREKFEWHGHNGIPSY</sequence>
<reference evidence="4" key="1">
    <citation type="submission" date="2017-02" db="EMBL/GenBank/DDBJ databases">
        <title>Comparative genomics and description of representatives of a novel lineage of planctomycetes thriving in anoxic sediments.</title>
        <authorList>
            <person name="Spring S."/>
            <person name="Bunk B."/>
            <person name="Sproer C."/>
        </authorList>
    </citation>
    <scope>NUCLEOTIDE SEQUENCE [LARGE SCALE GENOMIC DNA]</scope>
    <source>
        <strain evidence="4">SM-Chi-D1</strain>
    </source>
</reference>
<keyword evidence="1" id="KW-1133">Transmembrane helix</keyword>
<proteinExistence type="predicted"/>
<keyword evidence="4" id="KW-1185">Reference proteome</keyword>
<dbReference type="InterPro" id="IPR012902">
    <property type="entry name" value="N_methyl_site"/>
</dbReference>